<feature type="binding site" evidence="16">
    <location>
        <position position="365"/>
    </location>
    <ligand>
        <name>S-adenosyl-L-methionine</name>
        <dbReference type="ChEBI" id="CHEBI:59789"/>
    </ligand>
</feature>
<dbReference type="Gene3D" id="1.10.260.170">
    <property type="match status" value="1"/>
</dbReference>
<comment type="function">
    <text evidence="1 15">Histone methyltransferase that specifically trimethylates histone H3 to form H3K79me3. This methylation is required for telomere silencing and for the pachytene checkpoint during the meiotic cell cycle by allowing the recruitment of RAD9 to double strand breaks. Nucleosomes are preferred as substrate compared to free histone.</text>
</comment>
<evidence type="ECO:0000256" key="6">
    <source>
        <dbReference type="ARBA" id="ARBA00022679"/>
    </source>
</evidence>
<keyword evidence="5 15" id="KW-0489">Methyltransferase</keyword>
<dbReference type="Gene3D" id="3.40.50.150">
    <property type="entry name" value="Vaccinia Virus protein VP39"/>
    <property type="match status" value="1"/>
</dbReference>
<organism evidence="19 20">
    <name type="scientific">Thermothielavioides terrestris</name>
    <dbReference type="NCBI Taxonomy" id="2587410"/>
    <lineage>
        <taxon>Eukaryota</taxon>
        <taxon>Fungi</taxon>
        <taxon>Dikarya</taxon>
        <taxon>Ascomycota</taxon>
        <taxon>Pezizomycotina</taxon>
        <taxon>Sordariomycetes</taxon>
        <taxon>Sordariomycetidae</taxon>
        <taxon>Sordariales</taxon>
        <taxon>Chaetomiaceae</taxon>
        <taxon>Thermothielavioides</taxon>
    </lineage>
</organism>
<comment type="subcellular location">
    <subcellularLocation>
        <location evidence="2 15">Nucleus</location>
    </subcellularLocation>
</comment>
<name>A0A3S4F2B5_9PEZI</name>
<dbReference type="EC" id="2.1.1.360" evidence="3 15"/>
<evidence type="ECO:0000256" key="14">
    <source>
        <dbReference type="ARBA" id="ARBA00047770"/>
    </source>
</evidence>
<dbReference type="FunFam" id="3.40.50.150:FF:000033">
    <property type="entry name" value="Histone-lysine N-methyltransferase, H3 lysine-79 specific"/>
    <property type="match status" value="1"/>
</dbReference>
<evidence type="ECO:0000256" key="13">
    <source>
        <dbReference type="ARBA" id="ARBA00029821"/>
    </source>
</evidence>
<dbReference type="PANTHER" id="PTHR21451">
    <property type="entry name" value="HISTONE H3 METHYLTRANSFERASE"/>
    <property type="match status" value="1"/>
</dbReference>
<dbReference type="InterPro" id="IPR021162">
    <property type="entry name" value="Dot1"/>
</dbReference>
<proteinExistence type="inferred from homology"/>
<dbReference type="GO" id="GO:0032259">
    <property type="term" value="P:methylation"/>
    <property type="evidence" value="ECO:0007669"/>
    <property type="project" value="UniProtKB-KW"/>
</dbReference>
<keyword evidence="11 15" id="KW-0804">Transcription</keyword>
<feature type="compositionally biased region" description="Low complexity" evidence="17">
    <location>
        <begin position="38"/>
        <end position="69"/>
    </location>
</feature>
<keyword evidence="12 15" id="KW-0539">Nucleus</keyword>
<dbReference type="Proteomes" id="UP000289323">
    <property type="component" value="Unassembled WGS sequence"/>
</dbReference>
<evidence type="ECO:0000256" key="11">
    <source>
        <dbReference type="ARBA" id="ARBA00023163"/>
    </source>
</evidence>
<feature type="region of interest" description="Disordered" evidence="17">
    <location>
        <begin position="38"/>
        <end position="140"/>
    </location>
</feature>
<dbReference type="GO" id="GO:0006281">
    <property type="term" value="P:DNA repair"/>
    <property type="evidence" value="ECO:0007669"/>
    <property type="project" value="InterPro"/>
</dbReference>
<reference evidence="19 20" key="1">
    <citation type="submission" date="2018-04" db="EMBL/GenBank/DDBJ databases">
        <authorList>
            <person name="Huttner S."/>
            <person name="Dainat J."/>
        </authorList>
    </citation>
    <scope>NUCLEOTIDE SEQUENCE [LARGE SCALE GENOMIC DNA]</scope>
</reference>
<dbReference type="PANTHER" id="PTHR21451:SF0">
    <property type="entry name" value="HISTONE-LYSINE N-METHYLTRANSFERASE, H3 LYSINE-79 SPECIFIC"/>
    <property type="match status" value="1"/>
</dbReference>
<sequence length="495" mass="54951">MSIFSKRSKFRVPTEVRRIKQVVEPVAQPKTARAAILGSTAAPAAASHSVSRSSHGTPRASPKPASSSRTQALQSAMSSPELRRSSTTTSRKRRAAYTNSPLNDSDPESDDEDWRETLDPSKRRKRAHTEDPARQLRHPRLWAGQNEEEDELGIVHAVEVASLADKCRPVMGLEEDEVGVRLRYPGANYLERYELVWGRDKIDGARDIMEVVNLVGSIYLTDAQAKPFLDQDHGIYRRLEKSKNTKDGKGFKAALQEYNEQLLALQKKGAIAQNIDAMRGVPRELVETILRQVYDRTVAPKVELLAKYQNGTDNVYGELLHPFVSDIFDRTKLTSEMVFVDLGSGVGNVTLQAALERGCESWGCEMMENACNLAEAQQKEFAARCQLWGIAPGKVHLERGDFCKNERTLAALKRADVVLVNNQAFTSELNGTLVNMFLDLKVGCKIVSLKTFVHDNKTAANDVAASILDVEHFSYPGGYVSWTAAPGTFCISTRK</sequence>
<evidence type="ECO:0000256" key="8">
    <source>
        <dbReference type="ARBA" id="ARBA00022737"/>
    </source>
</evidence>
<feature type="domain" description="DOT1" evidence="18">
    <location>
        <begin position="191"/>
        <end position="495"/>
    </location>
</feature>
<evidence type="ECO:0000256" key="12">
    <source>
        <dbReference type="ARBA" id="ARBA00023242"/>
    </source>
</evidence>
<dbReference type="GO" id="GO:0140956">
    <property type="term" value="F:histone H3K79 trimethyltransferase activity"/>
    <property type="evidence" value="ECO:0007669"/>
    <property type="project" value="UniProtKB-EC"/>
</dbReference>
<dbReference type="GO" id="GO:0000781">
    <property type="term" value="C:chromosome, telomeric region"/>
    <property type="evidence" value="ECO:0007669"/>
    <property type="project" value="GOC"/>
</dbReference>
<feature type="compositionally biased region" description="Acidic residues" evidence="17">
    <location>
        <begin position="105"/>
        <end position="114"/>
    </location>
</feature>
<feature type="binding site" evidence="16">
    <location>
        <begin position="401"/>
        <end position="402"/>
    </location>
    <ligand>
        <name>S-adenosyl-L-methionine</name>
        <dbReference type="ChEBI" id="CHEBI:59789"/>
    </ligand>
</feature>
<dbReference type="Pfam" id="PF08123">
    <property type="entry name" value="DOT1"/>
    <property type="match status" value="1"/>
</dbReference>
<evidence type="ECO:0000313" key="20">
    <source>
        <dbReference type="Proteomes" id="UP000289323"/>
    </source>
</evidence>
<evidence type="ECO:0000256" key="17">
    <source>
        <dbReference type="SAM" id="MobiDB-lite"/>
    </source>
</evidence>
<accession>A0A3S4F2B5</accession>
<dbReference type="GO" id="GO:0000077">
    <property type="term" value="P:DNA damage checkpoint signaling"/>
    <property type="evidence" value="ECO:0007669"/>
    <property type="project" value="InterPro"/>
</dbReference>
<dbReference type="GO" id="GO:0005634">
    <property type="term" value="C:nucleus"/>
    <property type="evidence" value="ECO:0007669"/>
    <property type="project" value="UniProtKB-SubCell"/>
</dbReference>
<evidence type="ECO:0000256" key="15">
    <source>
        <dbReference type="PIRNR" id="PIRNR017570"/>
    </source>
</evidence>
<keyword evidence="9 15" id="KW-0156">Chromatin regulator</keyword>
<keyword evidence="8" id="KW-0677">Repeat</keyword>
<evidence type="ECO:0000256" key="9">
    <source>
        <dbReference type="ARBA" id="ARBA00022853"/>
    </source>
</evidence>
<keyword evidence="6 15" id="KW-0808">Transferase</keyword>
<evidence type="ECO:0000313" key="19">
    <source>
        <dbReference type="EMBL" id="SPQ22618.1"/>
    </source>
</evidence>
<dbReference type="PIRSF" id="PIRSF017570">
    <property type="entry name" value="Histone_H3-K79_MeTrfase"/>
    <property type="match status" value="1"/>
</dbReference>
<dbReference type="PROSITE" id="PS51569">
    <property type="entry name" value="DOT1"/>
    <property type="match status" value="1"/>
</dbReference>
<comment type="catalytic activity">
    <reaction evidence="14 15">
        <text>L-lysyl(79)-[histone H3] + 3 S-adenosyl-L-methionine = N(6),N(6),N(6)-trimethyl-L-lysyl(79)-[histone H3] + 3 S-adenosyl-L-homocysteine + 3 H(+)</text>
        <dbReference type="Rhea" id="RHEA:60328"/>
        <dbReference type="Rhea" id="RHEA-COMP:15549"/>
        <dbReference type="Rhea" id="RHEA-COMP:15552"/>
        <dbReference type="ChEBI" id="CHEBI:15378"/>
        <dbReference type="ChEBI" id="CHEBI:29969"/>
        <dbReference type="ChEBI" id="CHEBI:57856"/>
        <dbReference type="ChEBI" id="CHEBI:59789"/>
        <dbReference type="ChEBI" id="CHEBI:61961"/>
        <dbReference type="EC" id="2.1.1.360"/>
    </reaction>
</comment>
<dbReference type="AlphaFoldDB" id="A0A3S4F2B5"/>
<dbReference type="InterPro" id="IPR025789">
    <property type="entry name" value="DOT1_dom"/>
</dbReference>
<protein>
    <recommendedName>
        <fullName evidence="4 15">Histone-lysine N-methyltransferase, H3 lysine-79 specific</fullName>
        <ecNumber evidence="3 15">2.1.1.360</ecNumber>
    </recommendedName>
    <alternativeName>
        <fullName evidence="13 15">Histone H3-K79 methyltransferase</fullName>
    </alternativeName>
</protein>
<dbReference type="CDD" id="cd02440">
    <property type="entry name" value="AdoMet_MTases"/>
    <property type="match status" value="1"/>
</dbReference>
<dbReference type="GO" id="GO:0042393">
    <property type="term" value="F:histone binding"/>
    <property type="evidence" value="ECO:0007669"/>
    <property type="project" value="InterPro"/>
</dbReference>
<keyword evidence="7 15" id="KW-0949">S-adenosyl-L-methionine</keyword>
<evidence type="ECO:0000256" key="2">
    <source>
        <dbReference type="ARBA" id="ARBA00004123"/>
    </source>
</evidence>
<evidence type="ECO:0000256" key="10">
    <source>
        <dbReference type="ARBA" id="ARBA00023015"/>
    </source>
</evidence>
<dbReference type="InterPro" id="IPR030445">
    <property type="entry name" value="H3-K79_meTrfase"/>
</dbReference>
<dbReference type="InterPro" id="IPR029063">
    <property type="entry name" value="SAM-dependent_MTases_sf"/>
</dbReference>
<dbReference type="GO" id="GO:0031509">
    <property type="term" value="P:subtelomeric heterochromatin formation"/>
    <property type="evidence" value="ECO:0007669"/>
    <property type="project" value="InterPro"/>
</dbReference>
<evidence type="ECO:0000256" key="5">
    <source>
        <dbReference type="ARBA" id="ARBA00022603"/>
    </source>
</evidence>
<dbReference type="EMBL" id="OUUZ01000009">
    <property type="protein sequence ID" value="SPQ22618.1"/>
    <property type="molecule type" value="Genomic_DNA"/>
</dbReference>
<dbReference type="GO" id="GO:0000786">
    <property type="term" value="C:nucleosome"/>
    <property type="evidence" value="ECO:0007669"/>
    <property type="project" value="InterPro"/>
</dbReference>
<evidence type="ECO:0000256" key="16">
    <source>
        <dbReference type="PIRSR" id="PIRSR017570-1"/>
    </source>
</evidence>
<comment type="similarity">
    <text evidence="15">Belongs to the class I-like SAM-binding methyltransferase superfamily. DOT1 family.</text>
</comment>
<gene>
    <name evidence="19" type="ORF">TT172_LOCUS5037</name>
</gene>
<feature type="binding site" evidence="16">
    <location>
        <begin position="339"/>
        <end position="348"/>
    </location>
    <ligand>
        <name>S-adenosyl-L-methionine</name>
        <dbReference type="ChEBI" id="CHEBI:59789"/>
    </ligand>
</feature>
<dbReference type="SUPFAM" id="SSF53335">
    <property type="entry name" value="S-adenosyl-L-methionine-dependent methyltransferases"/>
    <property type="match status" value="1"/>
</dbReference>
<evidence type="ECO:0000256" key="1">
    <source>
        <dbReference type="ARBA" id="ARBA00003482"/>
    </source>
</evidence>
<evidence type="ECO:0000259" key="18">
    <source>
        <dbReference type="PROSITE" id="PS51569"/>
    </source>
</evidence>
<evidence type="ECO:0000256" key="7">
    <source>
        <dbReference type="ARBA" id="ARBA00022691"/>
    </source>
</evidence>
<evidence type="ECO:0000256" key="3">
    <source>
        <dbReference type="ARBA" id="ARBA00012190"/>
    </source>
</evidence>
<keyword evidence="10 15" id="KW-0805">Transcription regulation</keyword>
<evidence type="ECO:0000256" key="4">
    <source>
        <dbReference type="ARBA" id="ARBA00020987"/>
    </source>
</evidence>
<feature type="binding site" evidence="16">
    <location>
        <begin position="316"/>
        <end position="319"/>
    </location>
    <ligand>
        <name>S-adenosyl-L-methionine</name>
        <dbReference type="ChEBI" id="CHEBI:59789"/>
    </ligand>
</feature>